<protein>
    <submittedName>
        <fullName evidence="1">Uncharacterized protein</fullName>
    </submittedName>
</protein>
<dbReference type="EMBL" id="CP097770">
    <property type="protein sequence ID" value="URJ52030.2"/>
    <property type="molecule type" value="Genomic_DNA"/>
</dbReference>
<evidence type="ECO:0000313" key="1">
    <source>
        <dbReference type="EMBL" id="URJ52030.2"/>
    </source>
</evidence>
<name>A0AAE9L7W5_PAEPO</name>
<gene>
    <name evidence="1" type="ORF">MF626_001514</name>
</gene>
<reference evidence="1" key="1">
    <citation type="submission" date="2022-11" db="EMBL/GenBank/DDBJ databases">
        <authorList>
            <person name="Vasilchenko N.G."/>
            <person name="Prazdnova E.V."/>
            <person name="Gorovtsov A.V."/>
            <person name="Chistyakov V.A."/>
            <person name="Pak M.L."/>
        </authorList>
    </citation>
    <scope>NUCLEOTIDE SEQUENCE</scope>
    <source>
        <strain evidence="1">R 4.5</strain>
    </source>
</reference>
<dbReference type="Proteomes" id="UP001055784">
    <property type="component" value="Chromosome"/>
</dbReference>
<evidence type="ECO:0000313" key="2">
    <source>
        <dbReference type="Proteomes" id="UP001055784"/>
    </source>
</evidence>
<accession>A0AAE9L7W5</accession>
<organism evidence="1 2">
    <name type="scientific">Paenibacillus polymyxa</name>
    <name type="common">Bacillus polymyxa</name>
    <dbReference type="NCBI Taxonomy" id="1406"/>
    <lineage>
        <taxon>Bacteria</taxon>
        <taxon>Bacillati</taxon>
        <taxon>Bacillota</taxon>
        <taxon>Bacilli</taxon>
        <taxon>Bacillales</taxon>
        <taxon>Paenibacillaceae</taxon>
        <taxon>Paenibacillus</taxon>
    </lineage>
</organism>
<sequence>MENLLEEKNPIVLNHAMTHIGKEGILTEVIFEKLKGLSLKREHQGKLLGH</sequence>
<proteinExistence type="predicted"/>
<dbReference type="AlphaFoldDB" id="A0AAE9L7W5"/>